<keyword evidence="18" id="KW-1185">Reference proteome</keyword>
<evidence type="ECO:0000256" key="15">
    <source>
        <dbReference type="SAM" id="Phobius"/>
    </source>
</evidence>
<keyword evidence="15" id="KW-0812">Transmembrane</keyword>
<dbReference type="InterPro" id="IPR036397">
    <property type="entry name" value="RNaseH_sf"/>
</dbReference>
<sequence length="194" mass="22288">MDNFYAYIPLILKYIVILPYFLKDSKQVLKPNFNHPLIKDSKQLSTKQRIAMYQIIIDNALTVAVSIKSDQFVNIHNPKQTSILAMIEAFNKLKIVPDVCLVDFEKPQFPNFLGKVEAIVKGDQKSLNIASASIIAKVVRDKIMIKYDTKYPNYGFKNHKGYYTKNHQIALQNYGICDIHRISYAPVKKYSGII</sequence>
<dbReference type="InterPro" id="IPR024567">
    <property type="entry name" value="RNase_HII/HIII_dom"/>
</dbReference>
<dbReference type="InterPro" id="IPR001352">
    <property type="entry name" value="RNase_HII/HIII"/>
</dbReference>
<dbReference type="PANTHER" id="PTHR10954:SF18">
    <property type="entry name" value="RIBONUCLEASE HII"/>
    <property type="match status" value="1"/>
</dbReference>
<evidence type="ECO:0000256" key="12">
    <source>
        <dbReference type="ARBA" id="ARBA00023211"/>
    </source>
</evidence>
<keyword evidence="7" id="KW-0963">Cytoplasm</keyword>
<evidence type="ECO:0000256" key="4">
    <source>
        <dbReference type="ARBA" id="ARBA00004065"/>
    </source>
</evidence>
<comment type="cofactor">
    <cofactor evidence="3">
        <name>Mg(2+)</name>
        <dbReference type="ChEBI" id="CHEBI:18420"/>
    </cofactor>
</comment>
<gene>
    <name evidence="17" type="primary">rnhB</name>
    <name evidence="17" type="ORF">SHM_16120</name>
</gene>
<keyword evidence="15" id="KW-0472">Membrane</keyword>
<comment type="function">
    <text evidence="4 14">Endonuclease that specifically degrades the RNA of RNA-DNA hybrids.</text>
</comment>
<evidence type="ECO:0000259" key="16">
    <source>
        <dbReference type="PROSITE" id="PS51975"/>
    </source>
</evidence>
<dbReference type="SUPFAM" id="SSF53098">
    <property type="entry name" value="Ribonuclease H-like"/>
    <property type="match status" value="1"/>
</dbReference>
<dbReference type="CDD" id="cd07182">
    <property type="entry name" value="RNase_HII_bacteria_HII_like"/>
    <property type="match status" value="1"/>
</dbReference>
<evidence type="ECO:0000256" key="6">
    <source>
        <dbReference type="ARBA" id="ARBA00007383"/>
    </source>
</evidence>
<dbReference type="InterPro" id="IPR022898">
    <property type="entry name" value="RNase_HII"/>
</dbReference>
<name>A0ABN6T213_9MOLU</name>
<reference evidence="17 18" key="1">
    <citation type="journal article" date="2022" name="Front. Microbiol.">
        <title>Male-killing mechanisms vary between Spiroplasma species.</title>
        <authorList>
            <person name="Arai H."/>
            <person name="Inoue M."/>
            <person name="Kageyama D."/>
        </authorList>
    </citation>
    <scope>NUCLEOTIDE SEQUENCE [LARGE SCALE GENOMIC DNA]</scope>
    <source>
        <strain evidence="18">sHm</strain>
    </source>
</reference>
<feature type="transmembrane region" description="Helical" evidence="15">
    <location>
        <begin position="6"/>
        <end position="22"/>
    </location>
</feature>
<accession>A0ABN6T213</accession>
<comment type="cofactor">
    <cofactor evidence="2">
        <name>Mn(2+)</name>
        <dbReference type="ChEBI" id="CHEBI:29035"/>
    </cofactor>
</comment>
<dbReference type="Proteomes" id="UP001163387">
    <property type="component" value="Chromosome"/>
</dbReference>
<evidence type="ECO:0000256" key="5">
    <source>
        <dbReference type="ARBA" id="ARBA00004496"/>
    </source>
</evidence>
<feature type="domain" description="RNase H type-2" evidence="16">
    <location>
        <begin position="1"/>
        <end position="194"/>
    </location>
</feature>
<evidence type="ECO:0000256" key="1">
    <source>
        <dbReference type="ARBA" id="ARBA00000077"/>
    </source>
</evidence>
<dbReference type="PROSITE" id="PS51975">
    <property type="entry name" value="RNASE_H_2"/>
    <property type="match status" value="1"/>
</dbReference>
<comment type="caution">
    <text evidence="13">Lacks conserved residue(s) required for the propagation of feature annotation.</text>
</comment>
<comment type="catalytic activity">
    <reaction evidence="1 14">
        <text>Endonucleolytic cleavage to 5'-phosphomonoester.</text>
        <dbReference type="EC" id="3.1.26.4"/>
    </reaction>
</comment>
<dbReference type="PANTHER" id="PTHR10954">
    <property type="entry name" value="RIBONUCLEASE H2 SUBUNIT A"/>
    <property type="match status" value="1"/>
</dbReference>
<dbReference type="Gene3D" id="3.30.420.10">
    <property type="entry name" value="Ribonuclease H-like superfamily/Ribonuclease H"/>
    <property type="match status" value="1"/>
</dbReference>
<evidence type="ECO:0000313" key="17">
    <source>
        <dbReference type="EMBL" id="BDT03966.1"/>
    </source>
</evidence>
<evidence type="ECO:0000256" key="2">
    <source>
        <dbReference type="ARBA" id="ARBA00001936"/>
    </source>
</evidence>
<comment type="similarity">
    <text evidence="6 14">Belongs to the RNase HII family.</text>
</comment>
<keyword evidence="15" id="KW-1133">Transmembrane helix</keyword>
<dbReference type="Pfam" id="PF01351">
    <property type="entry name" value="RNase_HII"/>
    <property type="match status" value="1"/>
</dbReference>
<evidence type="ECO:0000256" key="11">
    <source>
        <dbReference type="ARBA" id="ARBA00022801"/>
    </source>
</evidence>
<proteinExistence type="inferred from homology"/>
<evidence type="ECO:0000256" key="8">
    <source>
        <dbReference type="ARBA" id="ARBA00022722"/>
    </source>
</evidence>
<evidence type="ECO:0000256" key="13">
    <source>
        <dbReference type="PROSITE-ProRule" id="PRU01319"/>
    </source>
</evidence>
<dbReference type="RefSeq" id="WP_281747934.1">
    <property type="nucleotide sequence ID" value="NZ_AP026933.1"/>
</dbReference>
<evidence type="ECO:0000256" key="7">
    <source>
        <dbReference type="ARBA" id="ARBA00022490"/>
    </source>
</evidence>
<evidence type="ECO:0000256" key="14">
    <source>
        <dbReference type="RuleBase" id="RU003515"/>
    </source>
</evidence>
<dbReference type="EC" id="3.1.26.4" evidence="14"/>
<keyword evidence="8 14" id="KW-0540">Nuclease</keyword>
<protein>
    <recommendedName>
        <fullName evidence="14">Ribonuclease</fullName>
        <ecNumber evidence="14">3.1.26.4</ecNumber>
    </recommendedName>
</protein>
<organism evidence="17 18">
    <name type="scientific">Spiroplasma ixodetis</name>
    <dbReference type="NCBI Taxonomy" id="2141"/>
    <lineage>
        <taxon>Bacteria</taxon>
        <taxon>Bacillati</taxon>
        <taxon>Mycoplasmatota</taxon>
        <taxon>Mollicutes</taxon>
        <taxon>Entomoplasmatales</taxon>
        <taxon>Spiroplasmataceae</taxon>
        <taxon>Spiroplasma</taxon>
    </lineage>
</organism>
<keyword evidence="12" id="KW-0464">Manganese</keyword>
<evidence type="ECO:0000256" key="9">
    <source>
        <dbReference type="ARBA" id="ARBA00022723"/>
    </source>
</evidence>
<evidence type="ECO:0000256" key="10">
    <source>
        <dbReference type="ARBA" id="ARBA00022759"/>
    </source>
</evidence>
<comment type="subcellular location">
    <subcellularLocation>
        <location evidence="5">Cytoplasm</location>
    </subcellularLocation>
</comment>
<keyword evidence="11 14" id="KW-0378">Hydrolase</keyword>
<evidence type="ECO:0000256" key="3">
    <source>
        <dbReference type="ARBA" id="ARBA00001946"/>
    </source>
</evidence>
<keyword evidence="10 14" id="KW-0255">Endonuclease</keyword>
<dbReference type="InterPro" id="IPR012337">
    <property type="entry name" value="RNaseH-like_sf"/>
</dbReference>
<keyword evidence="9" id="KW-0479">Metal-binding</keyword>
<evidence type="ECO:0000313" key="18">
    <source>
        <dbReference type="Proteomes" id="UP001163387"/>
    </source>
</evidence>
<dbReference type="EMBL" id="AP026933">
    <property type="protein sequence ID" value="BDT03966.1"/>
    <property type="molecule type" value="Genomic_DNA"/>
</dbReference>